<dbReference type="Pfam" id="PF00072">
    <property type="entry name" value="Response_reg"/>
    <property type="match status" value="1"/>
</dbReference>
<dbReference type="SMART" id="SM00448">
    <property type="entry name" value="REC"/>
    <property type="match status" value="1"/>
</dbReference>
<dbReference type="GO" id="GO:0000156">
    <property type="term" value="F:phosphorelay response regulator activity"/>
    <property type="evidence" value="ECO:0007669"/>
    <property type="project" value="InterPro"/>
</dbReference>
<feature type="modified residue" description="4-aspartylphosphate" evidence="3">
    <location>
        <position position="57"/>
    </location>
</feature>
<comment type="caution">
    <text evidence="6">The sequence shown here is derived from an EMBL/GenBank/DDBJ whole genome shotgun (WGS) entry which is preliminary data.</text>
</comment>
<reference evidence="6" key="1">
    <citation type="journal article" date="2021" name="PeerJ">
        <title>Extensive microbial diversity within the chicken gut microbiome revealed by metagenomics and culture.</title>
        <authorList>
            <person name="Gilroy R."/>
            <person name="Ravi A."/>
            <person name="Getino M."/>
            <person name="Pursley I."/>
            <person name="Horton D.L."/>
            <person name="Alikhan N.F."/>
            <person name="Baker D."/>
            <person name="Gharbi K."/>
            <person name="Hall N."/>
            <person name="Watson M."/>
            <person name="Adriaenssens E.M."/>
            <person name="Foster-Nyarko E."/>
            <person name="Jarju S."/>
            <person name="Secka A."/>
            <person name="Antonio M."/>
            <person name="Oren A."/>
            <person name="Chaudhuri R.R."/>
            <person name="La Ragione R."/>
            <person name="Hildebrand F."/>
            <person name="Pallen M.J."/>
        </authorList>
    </citation>
    <scope>NUCLEOTIDE SEQUENCE</scope>
    <source>
        <strain evidence="6">ChiW19-954</strain>
    </source>
</reference>
<dbReference type="AlphaFoldDB" id="A0A9D2NLK3"/>
<dbReference type="Gene3D" id="3.40.50.2300">
    <property type="match status" value="1"/>
</dbReference>
<evidence type="ECO:0000256" key="2">
    <source>
        <dbReference type="ARBA" id="ARBA00024867"/>
    </source>
</evidence>
<evidence type="ECO:0000313" key="6">
    <source>
        <dbReference type="EMBL" id="HJC33410.1"/>
    </source>
</evidence>
<accession>A0A9D2NLK3</accession>
<dbReference type="Pfam" id="PF04397">
    <property type="entry name" value="LytTR"/>
    <property type="match status" value="1"/>
</dbReference>
<organism evidence="6 7">
    <name type="scientific">Candidatus Mediterraneibacter faecipullorum</name>
    <dbReference type="NCBI Taxonomy" id="2838670"/>
    <lineage>
        <taxon>Bacteria</taxon>
        <taxon>Bacillati</taxon>
        <taxon>Bacillota</taxon>
        <taxon>Clostridia</taxon>
        <taxon>Lachnospirales</taxon>
        <taxon>Lachnospiraceae</taxon>
        <taxon>Mediterraneibacter</taxon>
    </lineage>
</organism>
<evidence type="ECO:0000259" key="5">
    <source>
        <dbReference type="PROSITE" id="PS50930"/>
    </source>
</evidence>
<dbReference type="PROSITE" id="PS50110">
    <property type="entry name" value="RESPONSE_REGULATORY"/>
    <property type="match status" value="1"/>
</dbReference>
<dbReference type="InterPro" id="IPR007492">
    <property type="entry name" value="LytTR_DNA-bd_dom"/>
</dbReference>
<reference evidence="6" key="2">
    <citation type="submission" date="2021-04" db="EMBL/GenBank/DDBJ databases">
        <authorList>
            <person name="Gilroy R."/>
        </authorList>
    </citation>
    <scope>NUCLEOTIDE SEQUENCE</scope>
    <source>
        <strain evidence="6">ChiW19-954</strain>
    </source>
</reference>
<evidence type="ECO:0000256" key="3">
    <source>
        <dbReference type="PROSITE-ProRule" id="PRU00169"/>
    </source>
</evidence>
<evidence type="ECO:0000313" key="7">
    <source>
        <dbReference type="Proteomes" id="UP000823890"/>
    </source>
</evidence>
<dbReference type="EMBL" id="DWWO01000025">
    <property type="protein sequence ID" value="HJC33410.1"/>
    <property type="molecule type" value="Genomic_DNA"/>
</dbReference>
<dbReference type="GO" id="GO:0003677">
    <property type="term" value="F:DNA binding"/>
    <property type="evidence" value="ECO:0007669"/>
    <property type="project" value="UniProtKB-KW"/>
</dbReference>
<name>A0A9D2NLK3_9FIRM</name>
<feature type="domain" description="HTH LytTR-type" evidence="5">
    <location>
        <begin position="132"/>
        <end position="230"/>
    </location>
</feature>
<dbReference type="InterPro" id="IPR011006">
    <property type="entry name" value="CheY-like_superfamily"/>
</dbReference>
<dbReference type="InterPro" id="IPR001789">
    <property type="entry name" value="Sig_transdc_resp-reg_receiver"/>
</dbReference>
<dbReference type="Proteomes" id="UP000823890">
    <property type="component" value="Unassembled WGS sequence"/>
</dbReference>
<proteinExistence type="predicted"/>
<dbReference type="Gene3D" id="2.40.50.1020">
    <property type="entry name" value="LytTr DNA-binding domain"/>
    <property type="match status" value="1"/>
</dbReference>
<evidence type="ECO:0000256" key="1">
    <source>
        <dbReference type="ARBA" id="ARBA00018672"/>
    </source>
</evidence>
<keyword evidence="6" id="KW-0238">DNA-binding</keyword>
<dbReference type="PANTHER" id="PTHR37299:SF1">
    <property type="entry name" value="STAGE 0 SPORULATION PROTEIN A HOMOLOG"/>
    <property type="match status" value="1"/>
</dbReference>
<sequence length="236" mass="27308">MIRIAIVEDEESYISVLKEYLERYKKESGEQIEVTVYHDGDEIAAFYRAQFDIILMDIEMKFIDGMTAAEEIRKVDSSVSIIFITNAPQYAIRGYEVGALDYILKPVSYFTFSQKFGRAVAKIKKRSSRKRITIPVKGGVMRMELSDVYYIESEGHNLIYHTKEESVVSSGTMKSVETAMEGMDFSRINKCYLVNLEHVDGVQDKYAIVHGDRLLISRPRTKQFMQELTRYWGERS</sequence>
<dbReference type="PROSITE" id="PS50930">
    <property type="entry name" value="HTH_LYTTR"/>
    <property type="match status" value="1"/>
</dbReference>
<dbReference type="SUPFAM" id="SSF52172">
    <property type="entry name" value="CheY-like"/>
    <property type="match status" value="1"/>
</dbReference>
<dbReference type="SMART" id="SM00850">
    <property type="entry name" value="LytTR"/>
    <property type="match status" value="1"/>
</dbReference>
<evidence type="ECO:0000259" key="4">
    <source>
        <dbReference type="PROSITE" id="PS50110"/>
    </source>
</evidence>
<gene>
    <name evidence="6" type="ORF">H9758_02315</name>
</gene>
<protein>
    <recommendedName>
        <fullName evidence="1">Stage 0 sporulation protein A homolog</fullName>
    </recommendedName>
</protein>
<dbReference type="PANTHER" id="PTHR37299">
    <property type="entry name" value="TRANSCRIPTIONAL REGULATOR-RELATED"/>
    <property type="match status" value="1"/>
</dbReference>
<comment type="function">
    <text evidence="2">May play the central regulatory role in sporulation. It may be an element of the effector pathway responsible for the activation of sporulation genes in response to nutritional stress. Spo0A may act in concert with spo0H (a sigma factor) to control the expression of some genes that are critical to the sporulation process.</text>
</comment>
<feature type="domain" description="Response regulatory" evidence="4">
    <location>
        <begin position="3"/>
        <end position="120"/>
    </location>
</feature>
<keyword evidence="3" id="KW-0597">Phosphoprotein</keyword>
<dbReference type="InterPro" id="IPR046947">
    <property type="entry name" value="LytR-like"/>
</dbReference>